<dbReference type="GO" id="GO:0005886">
    <property type="term" value="C:plasma membrane"/>
    <property type="evidence" value="ECO:0007669"/>
    <property type="project" value="UniProtKB-SubCell"/>
</dbReference>
<accession>A0A5N7G0Q1</accession>
<comment type="subcellular location">
    <subcellularLocation>
        <location evidence="1">Cell membrane</location>
        <topology evidence="1">Multi-pass membrane protein</topology>
    </subcellularLocation>
</comment>
<feature type="transmembrane region" description="Helical" evidence="7">
    <location>
        <begin position="238"/>
        <end position="268"/>
    </location>
</feature>
<dbReference type="Gene3D" id="3.30.70.100">
    <property type="match status" value="1"/>
</dbReference>
<evidence type="ECO:0000259" key="10">
    <source>
        <dbReference type="Pfam" id="PF21082"/>
    </source>
</evidence>
<proteinExistence type="inferred from homology"/>
<dbReference type="InterPro" id="IPR011014">
    <property type="entry name" value="MscS_channel_TM-2"/>
</dbReference>
<evidence type="ECO:0000259" key="9">
    <source>
        <dbReference type="Pfam" id="PF00924"/>
    </source>
</evidence>
<feature type="domain" description="Mechanosensitive ion channel MscS C-terminal" evidence="10">
    <location>
        <begin position="478"/>
        <end position="591"/>
    </location>
</feature>
<dbReference type="PANTHER" id="PTHR43634:SF2">
    <property type="entry name" value="LOW CONDUCTANCE MECHANOSENSITIVE CHANNEL YNAI"/>
    <property type="match status" value="1"/>
</dbReference>
<feature type="transmembrane region" description="Helical" evidence="7">
    <location>
        <begin position="356"/>
        <end position="378"/>
    </location>
</feature>
<dbReference type="OMA" id="DWIVCGE"/>
<evidence type="ECO:0000256" key="8">
    <source>
        <dbReference type="SAM" id="SignalP"/>
    </source>
</evidence>
<dbReference type="EMBL" id="AACCXM010000003">
    <property type="protein sequence ID" value="EAK0468638.1"/>
    <property type="molecule type" value="Genomic_DNA"/>
</dbReference>
<dbReference type="SUPFAM" id="SSF82689">
    <property type="entry name" value="Mechanosensitive channel protein MscS (YggB), C-terminal domain"/>
    <property type="match status" value="1"/>
</dbReference>
<evidence type="ECO:0000256" key="7">
    <source>
        <dbReference type="SAM" id="Phobius"/>
    </source>
</evidence>
<organism evidence="15">
    <name type="scientific">Campylobacter fetus</name>
    <dbReference type="NCBI Taxonomy" id="196"/>
    <lineage>
        <taxon>Bacteria</taxon>
        <taxon>Pseudomonadati</taxon>
        <taxon>Campylobacterota</taxon>
        <taxon>Epsilonproteobacteria</taxon>
        <taxon>Campylobacterales</taxon>
        <taxon>Campylobacteraceae</taxon>
        <taxon>Campylobacter</taxon>
    </lineage>
</organism>
<dbReference type="InterPro" id="IPR023408">
    <property type="entry name" value="MscS_beta-dom_sf"/>
</dbReference>
<evidence type="ECO:0000256" key="2">
    <source>
        <dbReference type="ARBA" id="ARBA00008017"/>
    </source>
</evidence>
<evidence type="ECO:0000256" key="3">
    <source>
        <dbReference type="ARBA" id="ARBA00022475"/>
    </source>
</evidence>
<dbReference type="Proteomes" id="UP000535509">
    <property type="component" value="Unassembled WGS sequence"/>
</dbReference>
<keyword evidence="4 7" id="KW-0812">Transmembrane</keyword>
<name>A0A5N7G0Q1_CAMFE</name>
<dbReference type="InterPro" id="IPR049142">
    <property type="entry name" value="MS_channel_1st"/>
</dbReference>
<comment type="caution">
    <text evidence="15">The sequence shown here is derived from an EMBL/GenBank/DDBJ whole genome shotgun (WGS) entry which is preliminary data.</text>
</comment>
<feature type="transmembrane region" description="Helical" evidence="7">
    <location>
        <begin position="384"/>
        <end position="402"/>
    </location>
</feature>
<dbReference type="Gene3D" id="1.10.287.1260">
    <property type="match status" value="1"/>
</dbReference>
<dbReference type="SUPFAM" id="SSF50182">
    <property type="entry name" value="Sm-like ribonucleoproteins"/>
    <property type="match status" value="1"/>
</dbReference>
<feature type="transmembrane region" description="Helical" evidence="7">
    <location>
        <begin position="321"/>
        <end position="344"/>
    </location>
</feature>
<feature type="domain" description="Mechanosensitive ion channel transmembrane helices 2/3" evidence="11">
    <location>
        <begin position="362"/>
        <end position="401"/>
    </location>
</feature>
<gene>
    <name evidence="14" type="ORF">AAH17_06855</name>
    <name evidence="15" type="ORF">AAH24_04540</name>
    <name evidence="12" type="ORF">BVH53_03525</name>
    <name evidence="13" type="ORF">CX802_02515</name>
</gene>
<evidence type="ECO:0000313" key="16">
    <source>
        <dbReference type="Proteomes" id="UP000535509"/>
    </source>
</evidence>
<keyword evidence="3" id="KW-1003">Cell membrane</keyword>
<dbReference type="EMBL" id="AACCXK010000011">
    <property type="protein sequence ID" value="EAK0453377.1"/>
    <property type="molecule type" value="Genomic_DNA"/>
</dbReference>
<dbReference type="Proteomes" id="UP000557842">
    <property type="component" value="Unassembled WGS sequence"/>
</dbReference>
<dbReference type="InterPro" id="IPR049278">
    <property type="entry name" value="MS_channel_C"/>
</dbReference>
<evidence type="ECO:0000313" key="17">
    <source>
        <dbReference type="Proteomes" id="UP000557842"/>
    </source>
</evidence>
<evidence type="ECO:0000313" key="14">
    <source>
        <dbReference type="EMBL" id="EAK0453377.1"/>
    </source>
</evidence>
<reference evidence="15 17" key="1">
    <citation type="submission" date="2018-05" db="EMBL/GenBank/DDBJ databases">
        <authorList>
            <consortium name="PulseNet: The National Subtyping Network for Foodborne Disease Surveillance"/>
            <person name="Tarr C.L."/>
            <person name="Trees E."/>
            <person name="Katz L.S."/>
            <person name="Carleton-Romer H.A."/>
            <person name="Stroika S."/>
            <person name="Kucerova Z."/>
            <person name="Roache K.F."/>
            <person name="Sabol A.L."/>
            <person name="Besser J."/>
            <person name="Gerner-Smidt P."/>
        </authorList>
    </citation>
    <scope>NUCLEOTIDE SEQUENCE</scope>
    <source>
        <strain evidence="14">2014D-0197</strain>
        <strain evidence="12 17">2016D-0221</strain>
        <strain evidence="15">D4313</strain>
        <strain evidence="13 16">PNUSAC001503</strain>
    </source>
</reference>
<dbReference type="Pfam" id="PF21088">
    <property type="entry name" value="MS_channel_1st"/>
    <property type="match status" value="1"/>
</dbReference>
<feature type="domain" description="Mechanosensitive ion channel MscS" evidence="9">
    <location>
        <begin position="404"/>
        <end position="471"/>
    </location>
</feature>
<keyword evidence="16" id="KW-1185">Reference proteome</keyword>
<feature type="chain" id="PRO_5044622327" evidence="8">
    <location>
        <begin position="19"/>
        <end position="624"/>
    </location>
</feature>
<dbReference type="Gene3D" id="2.30.30.60">
    <property type="match status" value="1"/>
</dbReference>
<feature type="transmembrane region" description="Helical" evidence="7">
    <location>
        <begin position="289"/>
        <end position="309"/>
    </location>
</feature>
<dbReference type="InterPro" id="IPR045042">
    <property type="entry name" value="YnaI-like"/>
</dbReference>
<dbReference type="GeneID" id="61065548"/>
<keyword evidence="6 7" id="KW-0472">Membrane</keyword>
<dbReference type="Pfam" id="PF21082">
    <property type="entry name" value="MS_channel_3rd"/>
    <property type="match status" value="1"/>
</dbReference>
<evidence type="ECO:0000256" key="5">
    <source>
        <dbReference type="ARBA" id="ARBA00022989"/>
    </source>
</evidence>
<dbReference type="InterPro" id="IPR011066">
    <property type="entry name" value="MscS_channel_C_sf"/>
</dbReference>
<evidence type="ECO:0000256" key="6">
    <source>
        <dbReference type="ARBA" id="ARBA00023136"/>
    </source>
</evidence>
<dbReference type="InterPro" id="IPR006685">
    <property type="entry name" value="MscS_channel_2nd"/>
</dbReference>
<dbReference type="InterPro" id="IPR010920">
    <property type="entry name" value="LSM_dom_sf"/>
</dbReference>
<feature type="signal peptide" evidence="8">
    <location>
        <begin position="1"/>
        <end position="18"/>
    </location>
</feature>
<comment type="similarity">
    <text evidence="2">Belongs to the MscS (TC 1.A.23) family.</text>
</comment>
<keyword evidence="8" id="KW-0732">Signal</keyword>
<keyword evidence="5 7" id="KW-1133">Transmembrane helix</keyword>
<evidence type="ECO:0000256" key="4">
    <source>
        <dbReference type="ARBA" id="ARBA00022692"/>
    </source>
</evidence>
<dbReference type="EMBL" id="AABQDW010000004">
    <property type="protein sequence ID" value="EAI5407767.1"/>
    <property type="molecule type" value="Genomic_DNA"/>
</dbReference>
<evidence type="ECO:0000313" key="15">
    <source>
        <dbReference type="EMBL" id="EAK0468638.1"/>
    </source>
</evidence>
<dbReference type="Pfam" id="PF00924">
    <property type="entry name" value="MS_channel_2nd"/>
    <property type="match status" value="1"/>
</dbReference>
<evidence type="ECO:0000313" key="12">
    <source>
        <dbReference type="EMBL" id="EAI5407767.1"/>
    </source>
</evidence>
<dbReference type="RefSeq" id="WP_002850838.1">
    <property type="nucleotide sequence ID" value="NZ_AABUZP020000066.1"/>
</dbReference>
<evidence type="ECO:0000256" key="1">
    <source>
        <dbReference type="ARBA" id="ARBA00004651"/>
    </source>
</evidence>
<evidence type="ECO:0000259" key="11">
    <source>
        <dbReference type="Pfam" id="PF21088"/>
    </source>
</evidence>
<dbReference type="EMBL" id="AABTCC010000005">
    <property type="protein sequence ID" value="EAI8858726.1"/>
    <property type="molecule type" value="Genomic_DNA"/>
</dbReference>
<protein>
    <submittedName>
        <fullName evidence="15">Mechanosensitive ion channel family protein</fullName>
    </submittedName>
</protein>
<dbReference type="PANTHER" id="PTHR43634">
    <property type="entry name" value="OW CONDUCTANCE MECHANOSENSITIVE CHANNEL"/>
    <property type="match status" value="1"/>
</dbReference>
<evidence type="ECO:0000313" key="13">
    <source>
        <dbReference type="EMBL" id="EAI8858726.1"/>
    </source>
</evidence>
<sequence length="624" mass="70670">MIKFLIKFLLIFSIGLQANESLTSITDEIFTINHQILIIDEQSKDKNASLGHDLDSLKSKKAALLEQIPLFITSYDSANLNKIKRERLNLQKKAELLSDNQVSDKFIRAKLNAENANLDEIFYSAISNLANAFLKDAKQDDINSILENTITNVQVSGYQDIKALKDSLSDELKAEFNDNFINLEIKRHSYQEILDYLKSHSDLLAGNFLFSSLKLKDVINYINKLVPFDQDTFNFGKFFLILVIFVFFISIRRMLSKIVFSIFTAFLSKEKKIAHKELQEQFILVIKKPISVFLIAYSVDICLSIFYYPSPVPINFANYFTIIYIVLISWLVLGILDGYGMVILSKIAQKSGRKEVVNLIIKILYFIVVIITILLILSRLGFDISTLIASLGIGGLAVALATKDIIANFFASIMLLFDNSFSQGDWIVCAGVEGTVVEIGLRKTTVRTFDNALVFVPNSKIMSENVKNWNRRKVGRQIKMTVGLSYSCSKKSIEACINDIRTMLLNHPGIAKSGVDSALNSKDFRMKYRQNMISVDDLAGYKSNLFVVLDEFADSSINILIYCFSKTVVWGEFLATKQDVMLKIMDIVEKYDDASFAFPSNSIYIEQMPKIEFENLNLKGDKNA</sequence>
<dbReference type="GO" id="GO:0008381">
    <property type="term" value="F:mechanosensitive monoatomic ion channel activity"/>
    <property type="evidence" value="ECO:0007669"/>
    <property type="project" value="UniProtKB-ARBA"/>
</dbReference>
<dbReference type="SUPFAM" id="SSF82861">
    <property type="entry name" value="Mechanosensitive channel protein MscS (YggB), transmembrane region"/>
    <property type="match status" value="1"/>
</dbReference>
<dbReference type="AlphaFoldDB" id="A0A5N7G0Q1"/>